<gene>
    <name evidence="3" type="ORF">IHE55_15610</name>
</gene>
<feature type="transmembrane region" description="Helical" evidence="2">
    <location>
        <begin position="217"/>
        <end position="233"/>
    </location>
</feature>
<organism evidence="3 4">
    <name type="scientific">Streptomyces pactum</name>
    <dbReference type="NCBI Taxonomy" id="68249"/>
    <lineage>
        <taxon>Bacteria</taxon>
        <taxon>Bacillati</taxon>
        <taxon>Actinomycetota</taxon>
        <taxon>Actinomycetes</taxon>
        <taxon>Kitasatosporales</taxon>
        <taxon>Streptomycetaceae</taxon>
        <taxon>Streptomyces</taxon>
    </lineage>
</organism>
<sequence length="262" mass="27832">MTTAGKQQDRAGHRTPDRTKDRAKGRARGGAADERAGDRAGAPDERAGDRATGGVRGRLAALPRTVVRVIRQDRGDDFAVRMLPRVVLGLAAVYTLVQFAASSGGAFIVTCAGLVLGLVAWWLRKRKQLALALVSTTVTVASTGVLVQGLDRAQGLSESAAGSQAVFGFWALAGMAILGAWIPKQQSGGRGMTVLIADVCLLLTAFAGAWVPDGAVWFGFLSVVVVLLLRSRGPRANLTTAQRVLERIRPRRRTVRPARSRS</sequence>
<feature type="transmembrane region" description="Helical" evidence="2">
    <location>
        <begin position="162"/>
        <end position="182"/>
    </location>
</feature>
<comment type="caution">
    <text evidence="3">The sequence shown here is derived from an EMBL/GenBank/DDBJ whole genome shotgun (WGS) entry which is preliminary data.</text>
</comment>
<evidence type="ECO:0000313" key="4">
    <source>
        <dbReference type="Proteomes" id="UP000807371"/>
    </source>
</evidence>
<reference evidence="3 4" key="1">
    <citation type="submission" date="2020-09" db="EMBL/GenBank/DDBJ databases">
        <title>Biosynthesis of the nuclear factor of activated T cells inhibitor NFAT-133 and its congeners in Streptomyces pactum.</title>
        <authorList>
            <person name="Zhou W."/>
            <person name="Posri P."/>
            <person name="Abugrain M.E."/>
            <person name="Weisberg A.J."/>
            <person name="Chang J.H."/>
            <person name="Mahmud T."/>
        </authorList>
    </citation>
    <scope>NUCLEOTIDE SEQUENCE [LARGE SCALE GENOMIC DNA]</scope>
    <source>
        <strain evidence="3 4">ATCC 27456</strain>
    </source>
</reference>
<feature type="transmembrane region" description="Helical" evidence="2">
    <location>
        <begin position="103"/>
        <end position="123"/>
    </location>
</feature>
<feature type="region of interest" description="Disordered" evidence="1">
    <location>
        <begin position="1"/>
        <end position="52"/>
    </location>
</feature>
<keyword evidence="2" id="KW-0472">Membrane</keyword>
<feature type="transmembrane region" description="Helical" evidence="2">
    <location>
        <begin position="78"/>
        <end position="97"/>
    </location>
</feature>
<feature type="transmembrane region" description="Helical" evidence="2">
    <location>
        <begin position="194"/>
        <end position="211"/>
    </location>
</feature>
<accession>A0ABS0NLQ0</accession>
<dbReference type="EMBL" id="JACYXC010000001">
    <property type="protein sequence ID" value="MBH5336133.1"/>
    <property type="molecule type" value="Genomic_DNA"/>
</dbReference>
<name>A0ABS0NLQ0_9ACTN</name>
<evidence type="ECO:0008006" key="5">
    <source>
        <dbReference type="Google" id="ProtNLM"/>
    </source>
</evidence>
<feature type="compositionally biased region" description="Basic and acidic residues" evidence="1">
    <location>
        <begin position="7"/>
        <end position="24"/>
    </location>
</feature>
<keyword evidence="2" id="KW-0812">Transmembrane</keyword>
<protein>
    <recommendedName>
        <fullName evidence="5">Integral membrane protein</fullName>
    </recommendedName>
</protein>
<feature type="transmembrane region" description="Helical" evidence="2">
    <location>
        <begin position="130"/>
        <end position="150"/>
    </location>
</feature>
<keyword evidence="2" id="KW-1133">Transmembrane helix</keyword>
<feature type="compositionally biased region" description="Basic and acidic residues" evidence="1">
    <location>
        <begin position="31"/>
        <end position="49"/>
    </location>
</feature>
<dbReference type="RefSeq" id="WP_197989583.1">
    <property type="nucleotide sequence ID" value="NZ_JACYXC010000001.1"/>
</dbReference>
<evidence type="ECO:0000313" key="3">
    <source>
        <dbReference type="EMBL" id="MBH5336133.1"/>
    </source>
</evidence>
<proteinExistence type="predicted"/>
<keyword evidence="4" id="KW-1185">Reference proteome</keyword>
<dbReference type="Proteomes" id="UP000807371">
    <property type="component" value="Unassembled WGS sequence"/>
</dbReference>
<evidence type="ECO:0000256" key="2">
    <source>
        <dbReference type="SAM" id="Phobius"/>
    </source>
</evidence>
<evidence type="ECO:0000256" key="1">
    <source>
        <dbReference type="SAM" id="MobiDB-lite"/>
    </source>
</evidence>